<proteinExistence type="predicted"/>
<evidence type="ECO:0000313" key="2">
    <source>
        <dbReference type="Proteomes" id="UP000251891"/>
    </source>
</evidence>
<accession>A0A365H983</accession>
<dbReference type="Proteomes" id="UP000251891">
    <property type="component" value="Unassembled WGS sequence"/>
</dbReference>
<keyword evidence="2" id="KW-1185">Reference proteome</keyword>
<evidence type="ECO:0008006" key="3">
    <source>
        <dbReference type="Google" id="ProtNLM"/>
    </source>
</evidence>
<dbReference type="AlphaFoldDB" id="A0A365H983"/>
<organism evidence="1 2">
    <name type="scientific">Actinomadura craniellae</name>
    <dbReference type="NCBI Taxonomy" id="2231787"/>
    <lineage>
        <taxon>Bacteria</taxon>
        <taxon>Bacillati</taxon>
        <taxon>Actinomycetota</taxon>
        <taxon>Actinomycetes</taxon>
        <taxon>Streptosporangiales</taxon>
        <taxon>Thermomonosporaceae</taxon>
        <taxon>Actinomadura</taxon>
    </lineage>
</organism>
<evidence type="ECO:0000313" key="1">
    <source>
        <dbReference type="EMBL" id="RAY15516.1"/>
    </source>
</evidence>
<comment type="caution">
    <text evidence="1">The sequence shown here is derived from an EMBL/GenBank/DDBJ whole genome shotgun (WGS) entry which is preliminary data.</text>
</comment>
<name>A0A365H983_9ACTN</name>
<sequence length="115" mass="11821">MIQMAWSRVALGTASFLAPAVTARLLGLGQGADPGRDQLARMFAAREIVLGAGYLISKESGRRTWARLGLVVDALDTVAGLKGRSSLPFRAVAGITGAAVGATALGTAKVAKDLR</sequence>
<dbReference type="EMBL" id="QLYX01000003">
    <property type="protein sequence ID" value="RAY15516.1"/>
    <property type="molecule type" value="Genomic_DNA"/>
</dbReference>
<gene>
    <name evidence="1" type="ORF">DPM19_06845</name>
</gene>
<protein>
    <recommendedName>
        <fullName evidence="3">DUF4267 domain-containing protein</fullName>
    </recommendedName>
</protein>
<dbReference type="OrthoDB" id="4773974at2"/>
<reference evidence="1 2" key="1">
    <citation type="submission" date="2018-06" db="EMBL/GenBank/DDBJ databases">
        <title>Actinomadura craniellae sp. nov. isolated from marine sponge Craniella sp.</title>
        <authorList>
            <person name="Li L."/>
            <person name="Xu Q.H."/>
            <person name="Lin H.W."/>
            <person name="Lu Y.H."/>
        </authorList>
    </citation>
    <scope>NUCLEOTIDE SEQUENCE [LARGE SCALE GENOMIC DNA]</scope>
    <source>
        <strain evidence="1 2">LHW63021</strain>
    </source>
</reference>